<organism evidence="2 3">
    <name type="scientific">Hornefia butyriciproducens</name>
    <dbReference type="NCBI Taxonomy" id="2652293"/>
    <lineage>
        <taxon>Bacteria</taxon>
        <taxon>Bacillati</taxon>
        <taxon>Bacillota</taxon>
        <taxon>Clostridia</taxon>
        <taxon>Peptostreptococcales</taxon>
        <taxon>Anaerovoracaceae</taxon>
        <taxon>Hornefia</taxon>
    </lineage>
</organism>
<dbReference type="GO" id="GO:0016740">
    <property type="term" value="F:transferase activity"/>
    <property type="evidence" value="ECO:0007669"/>
    <property type="project" value="UniProtKB-KW"/>
</dbReference>
<comment type="caution">
    <text evidence="2">The sequence shown here is derived from an EMBL/GenBank/DDBJ whole genome shotgun (WGS) entry which is preliminary data.</text>
</comment>
<dbReference type="InterPro" id="IPR007345">
    <property type="entry name" value="Polysacch_pyruvyl_Trfase"/>
</dbReference>
<evidence type="ECO:0000313" key="3">
    <source>
        <dbReference type="Proteomes" id="UP000474676"/>
    </source>
</evidence>
<reference evidence="2 3" key="1">
    <citation type="submission" date="2019-08" db="EMBL/GenBank/DDBJ databases">
        <title>In-depth cultivation of the pig gut microbiome towards novel bacterial diversity and tailored functional studies.</title>
        <authorList>
            <person name="Wylensek D."/>
            <person name="Hitch T.C.A."/>
            <person name="Clavel T."/>
        </authorList>
    </citation>
    <scope>NUCLEOTIDE SEQUENCE [LARGE SCALE GENOMIC DNA]</scope>
    <source>
        <strain evidence="2 3">WCA-MUC-591-APC-3H</strain>
    </source>
</reference>
<sequence>MPVVFLLNVEVTFSFKPPLSNPTISELIRDNTIGSNSGNMIFQASVMRALMKKNTQIDFINTRNEGFRDYEIDRLKDQYDYFVIPLANAFRTGFLTELTNLRRMVERLDLPCIVTGVGCQAKLNGKFSTRPEVDEQAKLFVSSVLEHSATIGIRGEYTAKYLKNLGFSEGRHFEIIGCPSMFMFGEDLPSPQQHDLTPRSRINFNRKLALPAAVHHLLERLLQPFEDYWFVPQNYYDFKLLYAGKPLDKINADKDAGTYPLTKDDPICRAGRIRGFLNIPSWIRFIKKGDFTFGTRIHGNIISVLSGVPTYIFAPDMRVLELAEYHNIPHRTVREAYDVRDLFGLYDETDFSSVIRGHRERFAHYVDFLNKNGLPHIWDGSEQYKDSQTPYDIAVRRTRFHAPVRPYITHNRLRRKLINRAYGQAQKERKEIIQARKKMDADL</sequence>
<dbReference type="Pfam" id="PF04230">
    <property type="entry name" value="PS_pyruv_trans"/>
    <property type="match status" value="1"/>
</dbReference>
<evidence type="ECO:0000313" key="2">
    <source>
        <dbReference type="EMBL" id="MST52800.1"/>
    </source>
</evidence>
<name>A0A6L5Y7Y2_9FIRM</name>
<keyword evidence="2" id="KW-0808">Transferase</keyword>
<dbReference type="EMBL" id="VUMZ01000016">
    <property type="protein sequence ID" value="MST52800.1"/>
    <property type="molecule type" value="Genomic_DNA"/>
</dbReference>
<keyword evidence="3" id="KW-1185">Reference proteome</keyword>
<gene>
    <name evidence="2" type="ORF">FYJ64_10900</name>
</gene>
<proteinExistence type="predicted"/>
<evidence type="ECO:0000259" key="1">
    <source>
        <dbReference type="Pfam" id="PF04230"/>
    </source>
</evidence>
<dbReference type="AlphaFoldDB" id="A0A6L5Y7Y2"/>
<accession>A0A6L5Y7Y2</accession>
<dbReference type="Proteomes" id="UP000474676">
    <property type="component" value="Unassembled WGS sequence"/>
</dbReference>
<feature type="domain" description="Polysaccharide pyruvyl transferase" evidence="1">
    <location>
        <begin position="36"/>
        <end position="316"/>
    </location>
</feature>
<protein>
    <submittedName>
        <fullName evidence="2">Polysaccharide pyruvyl transferase family protein</fullName>
    </submittedName>
</protein>